<sequence length="550" mass="62953">MNVDGFRIYTNSYGRKIAIITKLVDFSDKSYFYYGAFDAVYISMTNSHLVKAVLKRINPVTCNETSYQPLFVSKRLKGKLGLHDYVIDDFIDNPTTSEVATKIEDIIRNTKERGIIPEDELIKTSSDIFLRIYRYKLSRNDLIMKPELVEKSATGYSYPLLELFHNLGYYHLREHFSFEQISYEKGTFRPLRFVNKIHLCPKCQHSHLLYYETCPKCGSSELHIEQMIHHFACANISAESTYNLGGQLVCPKCHEPLRHIGVDYDRPASLYSCENCGNNFISPVTKASCTYCETETNVKELVPHDIFEFEITPQGAENIAHSLYPLYSINSYFDNYMSFYAFRNRLKLLIERKINKDQIVGLVLAKIWTLDENGRTIVSTDDVVATACRVFSTNKVASTKHILYISCTLYQGEGQKQLDEFKNKVVEGAKILAAFIEPGHTQHYTFEIVGDKITDIKAYMQQLELVPNQADHVTTYEEAEHPMDISTPEAVMKHFLGNNKKISDAPVTADVPKIHDVEITNKKSFNYISWLIMIGVGALAAIIGRYLWLV</sequence>
<dbReference type="Proteomes" id="UP001319045">
    <property type="component" value="Chromosome"/>
</dbReference>
<keyword evidence="4" id="KW-1185">Reference proteome</keyword>
<evidence type="ECO:0000313" key="4">
    <source>
        <dbReference type="Proteomes" id="UP001319045"/>
    </source>
</evidence>
<gene>
    <name evidence="3" type="ORF">prwr041_13040</name>
</gene>
<dbReference type="InterPro" id="IPR040572">
    <property type="entry name" value="TackOD1"/>
</dbReference>
<accession>A0ABN6EHK6</accession>
<feature type="transmembrane region" description="Helical" evidence="1">
    <location>
        <begin position="527"/>
        <end position="548"/>
    </location>
</feature>
<dbReference type="EMBL" id="AP024484">
    <property type="protein sequence ID" value="BCS85411.1"/>
    <property type="molecule type" value="Genomic_DNA"/>
</dbReference>
<evidence type="ECO:0000256" key="1">
    <source>
        <dbReference type="SAM" id="Phobius"/>
    </source>
</evidence>
<reference evidence="3 4" key="1">
    <citation type="journal article" date="2022" name="Int. J. Syst. Evol. Microbiol.">
        <title>Prevotella herbatica sp. nov., a plant polysaccharide-decomposing anaerobic bacterium isolated from a methanogenic reactor.</title>
        <authorList>
            <person name="Uek A."/>
            <person name="Tonouchi A."/>
            <person name="Kaku N."/>
            <person name="Ueki K."/>
        </authorList>
    </citation>
    <scope>NUCLEOTIDE SEQUENCE [LARGE SCALE GENOMIC DNA]</scope>
    <source>
        <strain evidence="3 4">WR041</strain>
    </source>
</reference>
<keyword evidence="1" id="KW-1133">Transmembrane helix</keyword>
<dbReference type="Pfam" id="PF18551">
    <property type="entry name" value="TackOD1"/>
    <property type="match status" value="1"/>
</dbReference>
<dbReference type="RefSeq" id="WP_207153068.1">
    <property type="nucleotide sequence ID" value="NZ_AP024484.1"/>
</dbReference>
<evidence type="ECO:0000259" key="2">
    <source>
        <dbReference type="Pfam" id="PF18551"/>
    </source>
</evidence>
<keyword evidence="1" id="KW-0812">Transmembrane</keyword>
<protein>
    <recommendedName>
        <fullName evidence="2">Thaumarchaeal output domain-containing protein</fullName>
    </recommendedName>
</protein>
<proteinExistence type="predicted"/>
<feature type="domain" description="Thaumarchaeal output" evidence="2">
    <location>
        <begin position="125"/>
        <end position="311"/>
    </location>
</feature>
<keyword evidence="1" id="KW-0472">Membrane</keyword>
<evidence type="ECO:0000313" key="3">
    <source>
        <dbReference type="EMBL" id="BCS85411.1"/>
    </source>
</evidence>
<name>A0ABN6EHK6_9BACT</name>
<organism evidence="3 4">
    <name type="scientific">Prevotella herbatica</name>
    <dbReference type="NCBI Taxonomy" id="2801997"/>
    <lineage>
        <taxon>Bacteria</taxon>
        <taxon>Pseudomonadati</taxon>
        <taxon>Bacteroidota</taxon>
        <taxon>Bacteroidia</taxon>
        <taxon>Bacteroidales</taxon>
        <taxon>Prevotellaceae</taxon>
        <taxon>Prevotella</taxon>
    </lineage>
</organism>